<dbReference type="PANTHER" id="PTHR34001">
    <property type="entry name" value="BLL7405 PROTEIN"/>
    <property type="match status" value="1"/>
</dbReference>
<feature type="domain" description="Outer membrane protein beta-barrel" evidence="6">
    <location>
        <begin position="7"/>
        <end position="201"/>
    </location>
</feature>
<reference evidence="7 8" key="1">
    <citation type="submission" date="2015-01" db="EMBL/GenBank/DDBJ databases">
        <title>Genome of Sphingomonas taxi strain 30a.</title>
        <authorList>
            <person name="Eevers N."/>
            <person name="Van Hamme J."/>
            <person name="Bottos E."/>
            <person name="Weyens N."/>
            <person name="Vangronsveld J."/>
        </authorList>
    </citation>
    <scope>NUCLEOTIDE SEQUENCE [LARGE SCALE GENOMIC DNA]</scope>
    <source>
        <strain evidence="7 8">30a</strain>
    </source>
</reference>
<evidence type="ECO:0000256" key="1">
    <source>
        <dbReference type="ARBA" id="ARBA00004370"/>
    </source>
</evidence>
<evidence type="ECO:0000313" key="8">
    <source>
        <dbReference type="Proteomes" id="UP000033203"/>
    </source>
</evidence>
<accession>A0A0D1MET0</accession>
<dbReference type="Proteomes" id="UP000033203">
    <property type="component" value="Unassembled WGS sequence"/>
</dbReference>
<dbReference type="InterPro" id="IPR011250">
    <property type="entry name" value="OMP/PagP_B-barrel"/>
</dbReference>
<gene>
    <name evidence="7" type="ORF">SR41_15645</name>
</gene>
<dbReference type="PANTHER" id="PTHR34001:SF3">
    <property type="entry name" value="BLL7405 PROTEIN"/>
    <property type="match status" value="1"/>
</dbReference>
<feature type="signal peptide" evidence="5">
    <location>
        <begin position="1"/>
        <end position="20"/>
    </location>
</feature>
<organism evidence="7 8">
    <name type="scientific">Sphingomonas melonis</name>
    <dbReference type="NCBI Taxonomy" id="152682"/>
    <lineage>
        <taxon>Bacteria</taxon>
        <taxon>Pseudomonadati</taxon>
        <taxon>Pseudomonadota</taxon>
        <taxon>Alphaproteobacteria</taxon>
        <taxon>Sphingomonadales</taxon>
        <taxon>Sphingomonadaceae</taxon>
        <taxon>Sphingomonas</taxon>
    </lineage>
</organism>
<evidence type="ECO:0000259" key="6">
    <source>
        <dbReference type="Pfam" id="PF13505"/>
    </source>
</evidence>
<feature type="chain" id="PRO_5002233384" evidence="5">
    <location>
        <begin position="21"/>
        <end position="201"/>
    </location>
</feature>
<dbReference type="GO" id="GO:0016020">
    <property type="term" value="C:membrane"/>
    <property type="evidence" value="ECO:0007669"/>
    <property type="project" value="UniProtKB-SubCell"/>
</dbReference>
<dbReference type="SUPFAM" id="SSF56925">
    <property type="entry name" value="OMPA-like"/>
    <property type="match status" value="1"/>
</dbReference>
<comment type="subcellular location">
    <subcellularLocation>
        <location evidence="1">Membrane</location>
    </subcellularLocation>
</comment>
<comment type="similarity">
    <text evidence="4">Belongs to the Omp25/RopB family.</text>
</comment>
<keyword evidence="2 5" id="KW-0732">Signal</keyword>
<dbReference type="InterPro" id="IPR027385">
    <property type="entry name" value="Beta-barrel_OMP"/>
</dbReference>
<dbReference type="PATRIC" id="fig|1549858.7.peg.509"/>
<evidence type="ECO:0000313" key="7">
    <source>
        <dbReference type="EMBL" id="KIU26196.1"/>
    </source>
</evidence>
<evidence type="ECO:0000256" key="2">
    <source>
        <dbReference type="ARBA" id="ARBA00022729"/>
    </source>
</evidence>
<dbReference type="Gene3D" id="2.40.160.20">
    <property type="match status" value="1"/>
</dbReference>
<evidence type="ECO:0000256" key="3">
    <source>
        <dbReference type="ARBA" id="ARBA00023136"/>
    </source>
</evidence>
<proteinExistence type="inferred from homology"/>
<name>A0A0D1MET0_9SPHN</name>
<dbReference type="InterPro" id="IPR051692">
    <property type="entry name" value="OMP-like"/>
</dbReference>
<dbReference type="EMBL" id="JXTP01000085">
    <property type="protein sequence ID" value="KIU26196.1"/>
    <property type="molecule type" value="Genomic_DNA"/>
</dbReference>
<sequence>MRNLILAAVATTALAAPAFAQTTAGAPFTGLRIEGVAGYDALKDGHDTSDGFVYGGAVGYDVQLNNLVVGAEGELTGSTTDTRTDNLINQGDRFRVGMGRDVYLGARVGVPLNPTTLAYAKGGYTNARVDTRYTQGTTETRDHTDLDGFRLAAGLEHQIGANTYIKGEYRYSNYGKADNSVGRYNIDVDRHQLVAGVGMRF</sequence>
<dbReference type="Pfam" id="PF13505">
    <property type="entry name" value="OMP_b-brl"/>
    <property type="match status" value="1"/>
</dbReference>
<keyword evidence="3" id="KW-0472">Membrane</keyword>
<dbReference type="AlphaFoldDB" id="A0A0D1MET0"/>
<protein>
    <submittedName>
        <fullName evidence="7">Opacity protein and related surface antigens-like protein</fullName>
    </submittedName>
</protein>
<comment type="caution">
    <text evidence="7">The sequence shown here is derived from an EMBL/GenBank/DDBJ whole genome shotgun (WGS) entry which is preliminary data.</text>
</comment>
<evidence type="ECO:0000256" key="5">
    <source>
        <dbReference type="SAM" id="SignalP"/>
    </source>
</evidence>
<evidence type="ECO:0000256" key="4">
    <source>
        <dbReference type="ARBA" id="ARBA00038306"/>
    </source>
</evidence>